<evidence type="ECO:0000259" key="8">
    <source>
        <dbReference type="PROSITE" id="PS51194"/>
    </source>
</evidence>
<dbReference type="CDD" id="cd17920">
    <property type="entry name" value="DEXHc_RecQ"/>
    <property type="match status" value="1"/>
</dbReference>
<dbReference type="Proteomes" id="UP000827284">
    <property type="component" value="Unassembled WGS sequence"/>
</dbReference>
<dbReference type="GO" id="GO:0009378">
    <property type="term" value="F:four-way junction helicase activity"/>
    <property type="evidence" value="ECO:0007669"/>
    <property type="project" value="TreeGrafter"/>
</dbReference>
<evidence type="ECO:0000256" key="6">
    <source>
        <dbReference type="SAM" id="MobiDB-lite"/>
    </source>
</evidence>
<accession>A0A9P3H710</accession>
<feature type="region of interest" description="Disordered" evidence="6">
    <location>
        <begin position="1"/>
        <end position="101"/>
    </location>
</feature>
<feature type="compositionally biased region" description="Polar residues" evidence="6">
    <location>
        <begin position="151"/>
        <end position="170"/>
    </location>
</feature>
<dbReference type="Pfam" id="PF00270">
    <property type="entry name" value="DEAD"/>
    <property type="match status" value="1"/>
</dbReference>
<dbReference type="GO" id="GO:0005694">
    <property type="term" value="C:chromosome"/>
    <property type="evidence" value="ECO:0007669"/>
    <property type="project" value="TreeGrafter"/>
</dbReference>
<gene>
    <name evidence="9" type="ORF">EMPS_03645</name>
</gene>
<evidence type="ECO:0000259" key="7">
    <source>
        <dbReference type="PROSITE" id="PS51192"/>
    </source>
</evidence>
<dbReference type="PANTHER" id="PTHR13710:SF120">
    <property type="entry name" value="BIFUNCTIONAL 3'-5' EXONUCLEASE_ATP-DEPENDENT HELICASE WRN"/>
    <property type="match status" value="1"/>
</dbReference>
<dbReference type="Gene3D" id="3.40.50.300">
    <property type="entry name" value="P-loop containing nucleotide triphosphate hydrolases"/>
    <property type="match status" value="2"/>
</dbReference>
<feature type="compositionally biased region" description="Polar residues" evidence="6">
    <location>
        <begin position="86"/>
        <end position="97"/>
    </location>
</feature>
<evidence type="ECO:0000256" key="1">
    <source>
        <dbReference type="ARBA" id="ARBA00005446"/>
    </source>
</evidence>
<dbReference type="OrthoDB" id="10261556at2759"/>
<sequence length="799" mass="89430">MTKMASKRPIEQSHDALSKSDQDIPGTPRRSRSTKGEGRFRLDSPGAPPRTPQTTQTPRAPRAPRTPRTPRTSQTLQTPRFIQSPIVANQGTTNGSGATDMAQPLPFVMEAQALSPTSQAAYIGGSTQFNIGKNSTPPITGEEPPRLNVGENLTRSNVGEESPRPSNASEELTFDPFCDNTDGEPIMTWGSDNYYVRTPLRKKWSSMQPSSSAPSSPANSVGSPLQSFSSPSNAVLSQPLPFIQKSDEREDESDVQDPLCKEAIQACRKRFHHSPKEEQLRVVKHIYNKQDCLLLAPCGWGKTLVFSLPMVMWKDKITVVISPLIALMQDQIKKLKEKDVTCLLLSTYNGNRVNDSDIKLVKEGHYRAVFMSPEVIFGKGSTACKVQDLWNNKYWKSQLCSIVVDEVHCVDKWKDFRPYYSQIGSLRGKVPGVPIVGLTATLPPDSLQEIKNSVFLASSTVHVIRVDDIRDNIQLEVHTFSLRNRVRQLAKLLDNTKTIVYFDSIALLRDVQDKLRPLRPDLRMDAFFSTRLSSSKDKVLLKFINSEIDVLLATDACGMGCDISDVITVFQYDLPHDLTSLVQRFGRAARGPGTKGFGILLAPPTTSRKYNKRPDILNFVAPPIDKDKDKEKDKEKDKDNSRRKCRWHVVDEYLGNKISSRTKCCDVCLGESCRRKTTELTGQIGPELTIPKGKSADKDQDVGRNRLLEWRKNECKKWTGEEVSFVDFELCVLPDKVLARLCYKLFAATTTEMVRLIADSCDFVPVDCDHFEMIAEVVAKALGEIESTKNDQNSLVVEE</sequence>
<dbReference type="InterPro" id="IPR011545">
    <property type="entry name" value="DEAD/DEAH_box_helicase_dom"/>
</dbReference>
<dbReference type="PROSITE" id="PS51192">
    <property type="entry name" value="HELICASE_ATP_BIND_1"/>
    <property type="match status" value="1"/>
</dbReference>
<organism evidence="9 10">
    <name type="scientific">Entomortierella parvispora</name>
    <dbReference type="NCBI Taxonomy" id="205924"/>
    <lineage>
        <taxon>Eukaryota</taxon>
        <taxon>Fungi</taxon>
        <taxon>Fungi incertae sedis</taxon>
        <taxon>Mucoromycota</taxon>
        <taxon>Mortierellomycotina</taxon>
        <taxon>Mortierellomycetes</taxon>
        <taxon>Mortierellales</taxon>
        <taxon>Mortierellaceae</taxon>
        <taxon>Entomortierella</taxon>
    </lineage>
</organism>
<protein>
    <recommendedName>
        <fullName evidence="5">DNA 3'-5' helicase</fullName>
        <ecNumber evidence="5">5.6.2.4</ecNumber>
    </recommendedName>
</protein>
<dbReference type="SMART" id="SM00487">
    <property type="entry name" value="DEXDc"/>
    <property type="match status" value="1"/>
</dbReference>
<dbReference type="PANTHER" id="PTHR13710">
    <property type="entry name" value="DNA HELICASE RECQ FAMILY MEMBER"/>
    <property type="match status" value="1"/>
</dbReference>
<evidence type="ECO:0000256" key="5">
    <source>
        <dbReference type="ARBA" id="ARBA00034808"/>
    </source>
</evidence>
<dbReference type="SUPFAM" id="SSF52540">
    <property type="entry name" value="P-loop containing nucleoside triphosphate hydrolases"/>
    <property type="match status" value="1"/>
</dbReference>
<dbReference type="InterPro" id="IPR001650">
    <property type="entry name" value="Helicase_C-like"/>
</dbReference>
<feature type="compositionally biased region" description="Low complexity" evidence="6">
    <location>
        <begin position="205"/>
        <end position="224"/>
    </location>
</feature>
<dbReference type="GO" id="GO:0043138">
    <property type="term" value="F:3'-5' DNA helicase activity"/>
    <property type="evidence" value="ECO:0007669"/>
    <property type="project" value="UniProtKB-EC"/>
</dbReference>
<evidence type="ECO:0000313" key="10">
    <source>
        <dbReference type="Proteomes" id="UP000827284"/>
    </source>
</evidence>
<reference evidence="9" key="2">
    <citation type="journal article" date="2022" name="Microbiol. Resour. Announc.">
        <title>Whole-Genome Sequence of Entomortierella parvispora E1425, a Mucoromycotan Fungus Associated with Burkholderiaceae-Related Endosymbiotic Bacteria.</title>
        <authorList>
            <person name="Herlambang A."/>
            <person name="Guo Y."/>
            <person name="Takashima Y."/>
            <person name="Narisawa K."/>
            <person name="Ohta H."/>
            <person name="Nishizawa T."/>
        </authorList>
    </citation>
    <scope>NUCLEOTIDE SEQUENCE</scope>
    <source>
        <strain evidence="9">E1425</strain>
    </source>
</reference>
<dbReference type="Pfam" id="PF00271">
    <property type="entry name" value="Helicase_C"/>
    <property type="match status" value="1"/>
</dbReference>
<comment type="similarity">
    <text evidence="1">Belongs to the helicase family. RecQ subfamily.</text>
</comment>
<dbReference type="AlphaFoldDB" id="A0A9P3H710"/>
<dbReference type="GO" id="GO:0005634">
    <property type="term" value="C:nucleus"/>
    <property type="evidence" value="ECO:0007669"/>
    <property type="project" value="TreeGrafter"/>
</dbReference>
<keyword evidence="2" id="KW-0547">Nucleotide-binding</keyword>
<dbReference type="PROSITE" id="PS51194">
    <property type="entry name" value="HELICASE_CTER"/>
    <property type="match status" value="1"/>
</dbReference>
<keyword evidence="10" id="KW-1185">Reference proteome</keyword>
<evidence type="ECO:0000313" key="9">
    <source>
        <dbReference type="EMBL" id="GJJ71295.1"/>
    </source>
</evidence>
<proteinExistence type="inferred from homology"/>
<dbReference type="GO" id="GO:0000724">
    <property type="term" value="P:double-strand break repair via homologous recombination"/>
    <property type="evidence" value="ECO:0007669"/>
    <property type="project" value="TreeGrafter"/>
</dbReference>
<comment type="caution">
    <text evidence="9">The sequence shown here is derived from an EMBL/GenBank/DDBJ whole genome shotgun (WGS) entry which is preliminary data.</text>
</comment>
<feature type="region of interest" description="Disordered" evidence="6">
    <location>
        <begin position="132"/>
        <end position="179"/>
    </location>
</feature>
<dbReference type="InterPro" id="IPR027417">
    <property type="entry name" value="P-loop_NTPase"/>
</dbReference>
<feature type="domain" description="Helicase C-terminal" evidence="8">
    <location>
        <begin position="488"/>
        <end position="635"/>
    </location>
</feature>
<dbReference type="GO" id="GO:0003676">
    <property type="term" value="F:nucleic acid binding"/>
    <property type="evidence" value="ECO:0007669"/>
    <property type="project" value="InterPro"/>
</dbReference>
<dbReference type="EMBL" id="BQFW01000005">
    <property type="protein sequence ID" value="GJJ71295.1"/>
    <property type="molecule type" value="Genomic_DNA"/>
</dbReference>
<feature type="region of interest" description="Disordered" evidence="6">
    <location>
        <begin position="205"/>
        <end position="233"/>
    </location>
</feature>
<dbReference type="SMART" id="SM00490">
    <property type="entry name" value="HELICc"/>
    <property type="match status" value="1"/>
</dbReference>
<evidence type="ECO:0000256" key="3">
    <source>
        <dbReference type="ARBA" id="ARBA00022840"/>
    </source>
</evidence>
<reference evidence="9" key="1">
    <citation type="submission" date="2021-11" db="EMBL/GenBank/DDBJ databases">
        <authorList>
            <person name="Herlambang A."/>
            <person name="Guo Y."/>
            <person name="Takashima Y."/>
            <person name="Nishizawa T."/>
        </authorList>
    </citation>
    <scope>NUCLEOTIDE SEQUENCE</scope>
    <source>
        <strain evidence="9">E1425</strain>
    </source>
</reference>
<evidence type="ECO:0000256" key="4">
    <source>
        <dbReference type="ARBA" id="ARBA00034617"/>
    </source>
</evidence>
<feature type="domain" description="Helicase ATP-binding" evidence="7">
    <location>
        <begin position="283"/>
        <end position="460"/>
    </location>
</feature>
<name>A0A9P3H710_9FUNG</name>
<keyword evidence="3" id="KW-0067">ATP-binding</keyword>
<dbReference type="GO" id="GO:0005737">
    <property type="term" value="C:cytoplasm"/>
    <property type="evidence" value="ECO:0007669"/>
    <property type="project" value="TreeGrafter"/>
</dbReference>
<evidence type="ECO:0000256" key="2">
    <source>
        <dbReference type="ARBA" id="ARBA00022741"/>
    </source>
</evidence>
<comment type="catalytic activity">
    <reaction evidence="4">
        <text>Couples ATP hydrolysis with the unwinding of duplex DNA by translocating in the 3'-5' direction.</text>
        <dbReference type="EC" id="5.6.2.4"/>
    </reaction>
</comment>
<dbReference type="InterPro" id="IPR014001">
    <property type="entry name" value="Helicase_ATP-bd"/>
</dbReference>
<feature type="compositionally biased region" description="Low complexity" evidence="6">
    <location>
        <begin position="69"/>
        <end position="80"/>
    </location>
</feature>
<dbReference type="EC" id="5.6.2.4" evidence="5"/>
<dbReference type="GO" id="GO:0005524">
    <property type="term" value="F:ATP binding"/>
    <property type="evidence" value="ECO:0007669"/>
    <property type="project" value="UniProtKB-KW"/>
</dbReference>
<feature type="compositionally biased region" description="Basic and acidic residues" evidence="6">
    <location>
        <begin position="8"/>
        <end position="22"/>
    </location>
</feature>